<dbReference type="Proteomes" id="UP000295662">
    <property type="component" value="Unassembled WGS sequence"/>
</dbReference>
<evidence type="ECO:0000256" key="1">
    <source>
        <dbReference type="ARBA" id="ARBA00000085"/>
    </source>
</evidence>
<dbReference type="OrthoDB" id="190900at2"/>
<evidence type="ECO:0000313" key="6">
    <source>
        <dbReference type="EMBL" id="TDU73256.1"/>
    </source>
</evidence>
<comment type="catalytic activity">
    <reaction evidence="1">
        <text>ATP + protein L-histidine = ADP + protein N-phospho-L-histidine.</text>
        <dbReference type="EC" id="2.7.13.3"/>
    </reaction>
</comment>
<dbReference type="GO" id="GO:0000156">
    <property type="term" value="F:phosphorelay response regulator activity"/>
    <property type="evidence" value="ECO:0007669"/>
    <property type="project" value="TreeGrafter"/>
</dbReference>
<dbReference type="GO" id="GO:0007234">
    <property type="term" value="P:osmosensory signaling via phosphorelay pathway"/>
    <property type="evidence" value="ECO:0007669"/>
    <property type="project" value="TreeGrafter"/>
</dbReference>
<dbReference type="RefSeq" id="WP_133794633.1">
    <property type="nucleotide sequence ID" value="NZ_SOCA01000002.1"/>
</dbReference>
<dbReference type="InterPro" id="IPR004358">
    <property type="entry name" value="Sig_transdc_His_kin-like_C"/>
</dbReference>
<organism evidence="6 7">
    <name type="scientific">Prosthecobacter fusiformis</name>
    <dbReference type="NCBI Taxonomy" id="48464"/>
    <lineage>
        <taxon>Bacteria</taxon>
        <taxon>Pseudomonadati</taxon>
        <taxon>Verrucomicrobiota</taxon>
        <taxon>Verrucomicrobiia</taxon>
        <taxon>Verrucomicrobiales</taxon>
        <taxon>Verrucomicrobiaceae</taxon>
        <taxon>Prosthecobacter</taxon>
    </lineage>
</organism>
<dbReference type="Gene3D" id="3.30.450.20">
    <property type="entry name" value="PAS domain"/>
    <property type="match status" value="1"/>
</dbReference>
<dbReference type="Pfam" id="PF02518">
    <property type="entry name" value="HATPase_c"/>
    <property type="match status" value="1"/>
</dbReference>
<accession>A0A4R7S6F6</accession>
<evidence type="ECO:0000256" key="4">
    <source>
        <dbReference type="ARBA" id="ARBA00022777"/>
    </source>
</evidence>
<dbReference type="SUPFAM" id="SSF55874">
    <property type="entry name" value="ATPase domain of HSP90 chaperone/DNA topoisomerase II/histidine kinase"/>
    <property type="match status" value="1"/>
</dbReference>
<dbReference type="InterPro" id="IPR003594">
    <property type="entry name" value="HATPase_dom"/>
</dbReference>
<dbReference type="EMBL" id="SOCA01000002">
    <property type="protein sequence ID" value="TDU73256.1"/>
    <property type="molecule type" value="Genomic_DNA"/>
</dbReference>
<dbReference type="PANTHER" id="PTHR42878:SF14">
    <property type="entry name" value="OSMOLARITY TWO-COMPONENT SYSTEM PROTEIN SSK1"/>
    <property type="match status" value="1"/>
</dbReference>
<dbReference type="GO" id="GO:0004673">
    <property type="term" value="F:protein histidine kinase activity"/>
    <property type="evidence" value="ECO:0007669"/>
    <property type="project" value="UniProtKB-EC"/>
</dbReference>
<dbReference type="PROSITE" id="PS50109">
    <property type="entry name" value="HIS_KIN"/>
    <property type="match status" value="1"/>
</dbReference>
<protein>
    <recommendedName>
        <fullName evidence="2">histidine kinase</fullName>
        <ecNumber evidence="2">2.7.13.3</ecNumber>
    </recommendedName>
</protein>
<name>A0A4R7S6F6_9BACT</name>
<keyword evidence="3" id="KW-0808">Transferase</keyword>
<dbReference type="InterPro" id="IPR050351">
    <property type="entry name" value="BphY/WalK/GraS-like"/>
</dbReference>
<dbReference type="PRINTS" id="PR00344">
    <property type="entry name" value="BCTRLSENSOR"/>
</dbReference>
<comment type="caution">
    <text evidence="6">The sequence shown here is derived from an EMBL/GenBank/DDBJ whole genome shotgun (WGS) entry which is preliminary data.</text>
</comment>
<dbReference type="Gene3D" id="3.30.565.10">
    <property type="entry name" value="Histidine kinase-like ATPase, C-terminal domain"/>
    <property type="match status" value="1"/>
</dbReference>
<dbReference type="CDD" id="cd00075">
    <property type="entry name" value="HATPase"/>
    <property type="match status" value="1"/>
</dbReference>
<dbReference type="AlphaFoldDB" id="A0A4R7S6F6"/>
<keyword evidence="4 6" id="KW-0418">Kinase</keyword>
<dbReference type="GO" id="GO:0030295">
    <property type="term" value="F:protein kinase activator activity"/>
    <property type="evidence" value="ECO:0007669"/>
    <property type="project" value="TreeGrafter"/>
</dbReference>
<gene>
    <name evidence="6" type="ORF">EI77_01725</name>
</gene>
<evidence type="ECO:0000256" key="2">
    <source>
        <dbReference type="ARBA" id="ARBA00012438"/>
    </source>
</evidence>
<dbReference type="SMART" id="SM00387">
    <property type="entry name" value="HATPase_c"/>
    <property type="match status" value="1"/>
</dbReference>
<dbReference type="InterPro" id="IPR036890">
    <property type="entry name" value="HATPase_C_sf"/>
</dbReference>
<keyword evidence="7" id="KW-1185">Reference proteome</keyword>
<dbReference type="InterPro" id="IPR005467">
    <property type="entry name" value="His_kinase_dom"/>
</dbReference>
<evidence type="ECO:0000313" key="7">
    <source>
        <dbReference type="Proteomes" id="UP000295662"/>
    </source>
</evidence>
<dbReference type="EC" id="2.7.13.3" evidence="2"/>
<feature type="domain" description="Histidine kinase" evidence="5">
    <location>
        <begin position="1030"/>
        <end position="1242"/>
    </location>
</feature>
<sequence>MKPHFEYCLIGDQSTRKLDELLDRDLSAVIIGPPGAGKRYLLELINRLREKQGREPFPIVAFAGPKLICREHVVAQALSIKGDVKSCDTIEEWSDAVRQNYSPNHPLRLFLTNLDGISKTLAHRVLSSVQSLVKDRVLITVVTGEGNLIDLVDGSPTSAWSCANQLVVHSHDRRHFHRFLTKRMRQARLQFPKALNEARKVFHEIFQRTGGDVSLARAVFWSIGDKLNFHFEQPGLVPTRIGLGHLPVKLTDTHIVPVAGVVPFRYGCHCILAAAKEASPVESNRLSLHSERESLAVLGDLEKLLWTHEPVYVGEEPHLLELAGFARREEGMLRWFSPYTESFATDYFTRRSIGDLYAFGHDWGNAYRLYEELPFEEKVRPLSDSDHVSLMRLVDGVAIRFHRTISEATNGHGEAIANLRYQLRQALNHLTGIPNEKISCWSLDWQEAWVKTSQLGDIEQLPQPVRSIWALLATKPETKEEEFHSSKDGYHWVLCRDHDGKPASAILIDGRDDPLHEHPLRTSAIQRILRGYRRARERRLFLDRALREKAEQEILKVFWRLTKDAAWETDSVLSAIAPPILRSLRSVSRIIYLAIRHPQAEGETLSPLFDSLAPGLKRSDFVHIPIPSHFAQLLGISGQKGILLPADRVNSVLRQTRLSAFKREVACIMLPDVKGILLLESAENEVFSQADARFVCNLSERIKPSWDQGLRLKLLQESIEANYSPSLLLDRNQRILFANQRACDLLELRLSVPGWQTEPIYLDSLELTPKVREALTPSKVRESREEECITSRMSGVWLRECHPLSDKEGAPRGWVLTFRDRAFLYNSFELIRKLEGMNNFSAALELILAEIKKWLRVEHAKLRFYLRDAERPNRLVGKLSLGLSSEHKQRFMAGEVYFDDDGADNETAWLCIRKREPIALRLTDDGQADREGSTLRGLKYYCIKWKSQFEVLERKKGDISIDLPLLSEKSVLGKLTINFSADAVEELPAELPKQLGALSVVLGGLLDRVSREEIRQKMIVVDAHEQALRTTAHNLLSQISPFAAFIARYRLREAKLPELKPINDDLEAFHDQARNSVRRLKDRIGEVRLHLEQSDLSKIVEGALRIVVTNDGQWCWESIPRQVNGLWDRNHLANVFIELAYNSRDFVRKDAELSIVLSLQSVFLNDQESVVLRYADNGCGVAGDIKERIFDGRSFRNAANTNGRGLGLAYVRRVIEAHGGSVREIGELGKGAVFEFVMPVRTSMEKMGLNAMNT</sequence>
<reference evidence="6 7" key="1">
    <citation type="submission" date="2019-03" db="EMBL/GenBank/DDBJ databases">
        <title>Genomic Encyclopedia of Archaeal and Bacterial Type Strains, Phase II (KMG-II): from individual species to whole genera.</title>
        <authorList>
            <person name="Goeker M."/>
        </authorList>
    </citation>
    <scope>NUCLEOTIDE SEQUENCE [LARGE SCALE GENOMIC DNA]</scope>
    <source>
        <strain evidence="6 7">ATCC 25309</strain>
    </source>
</reference>
<evidence type="ECO:0000259" key="5">
    <source>
        <dbReference type="PROSITE" id="PS50109"/>
    </source>
</evidence>
<proteinExistence type="predicted"/>
<evidence type="ECO:0000256" key="3">
    <source>
        <dbReference type="ARBA" id="ARBA00022679"/>
    </source>
</evidence>
<dbReference type="PANTHER" id="PTHR42878">
    <property type="entry name" value="TWO-COMPONENT HISTIDINE KINASE"/>
    <property type="match status" value="1"/>
</dbReference>